<dbReference type="EMBL" id="QZAA01000290">
    <property type="protein sequence ID" value="RQD72879.1"/>
    <property type="molecule type" value="Genomic_DNA"/>
</dbReference>
<dbReference type="GO" id="GO:0043709">
    <property type="term" value="P:cell adhesion involved in single-species biofilm formation"/>
    <property type="evidence" value="ECO:0007669"/>
    <property type="project" value="TreeGrafter"/>
</dbReference>
<dbReference type="Gene3D" id="3.30.70.270">
    <property type="match status" value="1"/>
</dbReference>
<dbReference type="InterPro" id="IPR000160">
    <property type="entry name" value="GGDEF_dom"/>
</dbReference>
<dbReference type="GO" id="GO:1902201">
    <property type="term" value="P:negative regulation of bacterial-type flagellum-dependent cell motility"/>
    <property type="evidence" value="ECO:0007669"/>
    <property type="project" value="TreeGrafter"/>
</dbReference>
<name>A0A424Y9F9_9FIRM</name>
<sequence length="59" mass="6620">KIQNTPTEYKGDKIYITVSIGLTGYHKEISSVDELLKKADDALYEAKSRGRNCVVKNNC</sequence>
<dbReference type="InterPro" id="IPR029787">
    <property type="entry name" value="Nucleotide_cyclase"/>
</dbReference>
<evidence type="ECO:0000259" key="1">
    <source>
        <dbReference type="PROSITE" id="PS50887"/>
    </source>
</evidence>
<feature type="domain" description="GGDEF" evidence="1">
    <location>
        <begin position="1"/>
        <end position="59"/>
    </location>
</feature>
<feature type="non-terminal residue" evidence="2">
    <location>
        <position position="1"/>
    </location>
</feature>
<dbReference type="Proteomes" id="UP000285138">
    <property type="component" value="Unassembled WGS sequence"/>
</dbReference>
<dbReference type="PROSITE" id="PS50887">
    <property type="entry name" value="GGDEF"/>
    <property type="match status" value="1"/>
</dbReference>
<dbReference type="GO" id="GO:0005886">
    <property type="term" value="C:plasma membrane"/>
    <property type="evidence" value="ECO:0007669"/>
    <property type="project" value="TreeGrafter"/>
</dbReference>
<dbReference type="PANTHER" id="PTHR45138:SF9">
    <property type="entry name" value="DIGUANYLATE CYCLASE DGCM-RELATED"/>
    <property type="match status" value="1"/>
</dbReference>
<dbReference type="Pfam" id="PF00990">
    <property type="entry name" value="GGDEF"/>
    <property type="match status" value="1"/>
</dbReference>
<dbReference type="AlphaFoldDB" id="A0A424Y9F9"/>
<dbReference type="NCBIfam" id="TIGR00254">
    <property type="entry name" value="GGDEF"/>
    <property type="match status" value="1"/>
</dbReference>
<dbReference type="InterPro" id="IPR050469">
    <property type="entry name" value="Diguanylate_Cyclase"/>
</dbReference>
<protein>
    <submittedName>
        <fullName evidence="2">Diguanylate cyclase</fullName>
    </submittedName>
</protein>
<comment type="caution">
    <text evidence="2">The sequence shown here is derived from an EMBL/GenBank/DDBJ whole genome shotgun (WGS) entry which is preliminary data.</text>
</comment>
<proteinExistence type="predicted"/>
<accession>A0A424Y9F9</accession>
<reference evidence="2 3" key="1">
    <citation type="submission" date="2018-08" db="EMBL/GenBank/DDBJ databases">
        <title>The metabolism and importance of syntrophic acetate oxidation coupled to methane or sulfide production in haloalkaline environments.</title>
        <authorList>
            <person name="Timmers P.H.A."/>
            <person name="Vavourakis C.D."/>
            <person name="Sorokin D.Y."/>
            <person name="Sinninghe Damste J.S."/>
            <person name="Muyzer G."/>
            <person name="Stams A.J.M."/>
            <person name="Plugge C.M."/>
        </authorList>
    </citation>
    <scope>NUCLEOTIDE SEQUENCE [LARGE SCALE GENOMIC DNA]</scope>
    <source>
        <strain evidence="2">MSAO_Bac1</strain>
    </source>
</reference>
<dbReference type="PANTHER" id="PTHR45138">
    <property type="entry name" value="REGULATORY COMPONENTS OF SENSORY TRANSDUCTION SYSTEM"/>
    <property type="match status" value="1"/>
</dbReference>
<evidence type="ECO:0000313" key="3">
    <source>
        <dbReference type="Proteomes" id="UP000285138"/>
    </source>
</evidence>
<organism evidence="2 3">
    <name type="scientific">Candidatus Syntrophonatronum acetioxidans</name>
    <dbReference type="NCBI Taxonomy" id="1795816"/>
    <lineage>
        <taxon>Bacteria</taxon>
        <taxon>Bacillati</taxon>
        <taxon>Bacillota</taxon>
        <taxon>Clostridia</taxon>
        <taxon>Eubacteriales</taxon>
        <taxon>Syntrophomonadaceae</taxon>
        <taxon>Candidatus Syntrophonatronum</taxon>
    </lineage>
</organism>
<dbReference type="InterPro" id="IPR043128">
    <property type="entry name" value="Rev_trsase/Diguanyl_cyclase"/>
</dbReference>
<evidence type="ECO:0000313" key="2">
    <source>
        <dbReference type="EMBL" id="RQD72879.1"/>
    </source>
</evidence>
<gene>
    <name evidence="2" type="ORF">D5R97_10240</name>
</gene>
<dbReference type="SUPFAM" id="SSF55073">
    <property type="entry name" value="Nucleotide cyclase"/>
    <property type="match status" value="1"/>
</dbReference>
<dbReference type="GO" id="GO:0052621">
    <property type="term" value="F:diguanylate cyclase activity"/>
    <property type="evidence" value="ECO:0007669"/>
    <property type="project" value="TreeGrafter"/>
</dbReference>